<dbReference type="Proteomes" id="UP000249782">
    <property type="component" value="Unassembled WGS sequence"/>
</dbReference>
<dbReference type="EMBL" id="QLOE01000001">
    <property type="protein sequence ID" value="RAO79985.1"/>
    <property type="molecule type" value="Genomic_DNA"/>
</dbReference>
<keyword evidence="3" id="KW-1185">Reference proteome</keyword>
<comment type="caution">
    <text evidence="2">The sequence shown here is derived from an EMBL/GenBank/DDBJ whole genome shotgun (WGS) entry which is preliminary data.</text>
</comment>
<dbReference type="Gene3D" id="2.60.120.10">
    <property type="entry name" value="Jelly Rolls"/>
    <property type="match status" value="1"/>
</dbReference>
<dbReference type="Pfam" id="PF07883">
    <property type="entry name" value="Cupin_2"/>
    <property type="match status" value="1"/>
</dbReference>
<accession>A0A328PJF9</accession>
<dbReference type="PANTHER" id="PTHR36114">
    <property type="entry name" value="16.7 KDA PROTEIN IN WHIE LOCUS"/>
    <property type="match status" value="1"/>
</dbReference>
<reference evidence="2 3" key="1">
    <citation type="submission" date="2018-06" db="EMBL/GenBank/DDBJ databases">
        <title>Draft genome sequence of hyperthermophilic methanogen Methanothermobacter tenebrarum sp. MCM-B 1447.</title>
        <authorList>
            <person name="Pore S.D."/>
            <person name="Dagar S."/>
            <person name="Dhakephalkar P.K."/>
        </authorList>
    </citation>
    <scope>NUCLEOTIDE SEQUENCE [LARGE SCALE GENOMIC DNA]</scope>
    <source>
        <strain evidence="2 3">MCM B 1447</strain>
    </source>
</reference>
<evidence type="ECO:0000313" key="2">
    <source>
        <dbReference type="EMBL" id="RAO79985.1"/>
    </source>
</evidence>
<dbReference type="AlphaFoldDB" id="A0A328PJF9"/>
<evidence type="ECO:0000313" key="3">
    <source>
        <dbReference type="Proteomes" id="UP000249782"/>
    </source>
</evidence>
<gene>
    <name evidence="2" type="ORF">DPC56_01210</name>
</gene>
<proteinExistence type="predicted"/>
<dbReference type="CDD" id="cd02214">
    <property type="entry name" value="cupin_MJ1618"/>
    <property type="match status" value="1"/>
</dbReference>
<dbReference type="OrthoDB" id="190812at2157"/>
<evidence type="ECO:0000259" key="1">
    <source>
        <dbReference type="Pfam" id="PF07883"/>
    </source>
</evidence>
<dbReference type="PANTHER" id="PTHR36114:SF1">
    <property type="entry name" value="16.7 KDA PROTEIN IN WHIE LOCUS"/>
    <property type="match status" value="1"/>
</dbReference>
<sequence>MIVRNLRDCFYSRVLDGTLLCELLHPQREGLKMGFSLAHAILEPGEASLPHCLKESVEVYYILEGQGIMHIDDEKRSVGSGDAIFIPPRSVQYIENIGDSNLSFLCIVSPPWRRKDEKLL</sequence>
<dbReference type="InterPro" id="IPR013096">
    <property type="entry name" value="Cupin_2"/>
</dbReference>
<dbReference type="InterPro" id="IPR011051">
    <property type="entry name" value="RmlC_Cupin_sf"/>
</dbReference>
<dbReference type="InterPro" id="IPR014710">
    <property type="entry name" value="RmlC-like_jellyroll"/>
</dbReference>
<protein>
    <submittedName>
        <fullName evidence="2">Cupin domain-containing protein</fullName>
    </submittedName>
</protein>
<name>A0A328PJF9_9EURY</name>
<dbReference type="InterPro" id="IPR052044">
    <property type="entry name" value="PKS_Associated_Protein"/>
</dbReference>
<organism evidence="2 3">
    <name type="scientific">Methanothermobacter tenebrarum</name>
    <dbReference type="NCBI Taxonomy" id="680118"/>
    <lineage>
        <taxon>Archaea</taxon>
        <taxon>Methanobacteriati</taxon>
        <taxon>Methanobacteriota</taxon>
        <taxon>Methanomada group</taxon>
        <taxon>Methanobacteria</taxon>
        <taxon>Methanobacteriales</taxon>
        <taxon>Methanobacteriaceae</taxon>
        <taxon>Methanothermobacter</taxon>
    </lineage>
</organism>
<feature type="domain" description="Cupin type-2" evidence="1">
    <location>
        <begin position="40"/>
        <end position="108"/>
    </location>
</feature>
<dbReference type="SUPFAM" id="SSF51182">
    <property type="entry name" value="RmlC-like cupins"/>
    <property type="match status" value="1"/>
</dbReference>